<name>A0A285NBH3_9HYPH</name>
<keyword evidence="1" id="KW-0732">Signal</keyword>
<gene>
    <name evidence="3" type="ORF">SAMN06265368_0369</name>
</gene>
<evidence type="ECO:0000313" key="3">
    <source>
        <dbReference type="EMBL" id="SNZ06287.1"/>
    </source>
</evidence>
<dbReference type="Gene3D" id="3.50.70.20">
    <property type="entry name" value="Cytochrome P460"/>
    <property type="match status" value="1"/>
</dbReference>
<accession>A0A285NBH3</accession>
<proteinExistence type="predicted"/>
<dbReference type="OrthoDB" id="5801419at2"/>
<dbReference type="AlphaFoldDB" id="A0A285NBH3"/>
<dbReference type="InterPro" id="IPR038142">
    <property type="entry name" value="Cytochrome_P460_sp"/>
</dbReference>
<dbReference type="RefSeq" id="WP_097151702.1">
    <property type="nucleotide sequence ID" value="NZ_OBEL01000001.1"/>
</dbReference>
<feature type="domain" description="Cytochrome P460" evidence="2">
    <location>
        <begin position="83"/>
        <end position="176"/>
    </location>
</feature>
<feature type="signal peptide" evidence="1">
    <location>
        <begin position="1"/>
        <end position="26"/>
    </location>
</feature>
<sequence length="178" mass="19124">MKKLTFTGLATIGLALFIGTASGQMAPFGNDEDKDYASALWKVLETDRLIGKGAINTVPYEGIEPHGFVLETLISKATVNGHTGDVVVKRNYGPEGVEVGAVKADRAKHLKAITVMFRREAGFDSDNQDWFWVKYLPDGTLDKNPKGMALAGKIAKGSDTGCIACHVGADGDDYLFVN</sequence>
<dbReference type="Proteomes" id="UP000219439">
    <property type="component" value="Unassembled WGS sequence"/>
</dbReference>
<dbReference type="CDD" id="cd20716">
    <property type="entry name" value="cyt_P460_fam"/>
    <property type="match status" value="1"/>
</dbReference>
<evidence type="ECO:0000256" key="1">
    <source>
        <dbReference type="SAM" id="SignalP"/>
    </source>
</evidence>
<dbReference type="EMBL" id="OBEL01000001">
    <property type="protein sequence ID" value="SNZ06287.1"/>
    <property type="molecule type" value="Genomic_DNA"/>
</dbReference>
<dbReference type="Pfam" id="PF16694">
    <property type="entry name" value="Cytochrome_P460"/>
    <property type="match status" value="1"/>
</dbReference>
<protein>
    <submittedName>
        <fullName evidence="3">Cytochrome P460</fullName>
    </submittedName>
</protein>
<organism evidence="3 4">
    <name type="scientific">Cohaesibacter gelatinilyticus</name>
    <dbReference type="NCBI Taxonomy" id="372072"/>
    <lineage>
        <taxon>Bacteria</taxon>
        <taxon>Pseudomonadati</taxon>
        <taxon>Pseudomonadota</taxon>
        <taxon>Alphaproteobacteria</taxon>
        <taxon>Hyphomicrobiales</taxon>
        <taxon>Cohaesibacteraceae</taxon>
    </lineage>
</organism>
<feature type="chain" id="PRO_5012131389" evidence="1">
    <location>
        <begin position="27"/>
        <end position="178"/>
    </location>
</feature>
<evidence type="ECO:0000313" key="4">
    <source>
        <dbReference type="Proteomes" id="UP000219439"/>
    </source>
</evidence>
<keyword evidence="4" id="KW-1185">Reference proteome</keyword>
<evidence type="ECO:0000259" key="2">
    <source>
        <dbReference type="Pfam" id="PF16694"/>
    </source>
</evidence>
<dbReference type="InterPro" id="IPR032033">
    <property type="entry name" value="Cytochrome_P460"/>
</dbReference>
<reference evidence="3 4" key="1">
    <citation type="submission" date="2017-09" db="EMBL/GenBank/DDBJ databases">
        <authorList>
            <person name="Ehlers B."/>
            <person name="Leendertz F.H."/>
        </authorList>
    </citation>
    <scope>NUCLEOTIDE SEQUENCE [LARGE SCALE GENOMIC DNA]</scope>
    <source>
        <strain evidence="3 4">DSM 18289</strain>
    </source>
</reference>